<feature type="region of interest" description="Disordered" evidence="1">
    <location>
        <begin position="253"/>
        <end position="272"/>
    </location>
</feature>
<feature type="compositionally biased region" description="Basic and acidic residues" evidence="1">
    <location>
        <begin position="519"/>
        <end position="534"/>
    </location>
</feature>
<feature type="compositionally biased region" description="Basic and acidic residues" evidence="1">
    <location>
        <begin position="388"/>
        <end position="398"/>
    </location>
</feature>
<evidence type="ECO:0000256" key="2">
    <source>
        <dbReference type="SAM" id="Phobius"/>
    </source>
</evidence>
<feature type="region of interest" description="Disordered" evidence="1">
    <location>
        <begin position="515"/>
        <end position="542"/>
    </location>
</feature>
<feature type="compositionally biased region" description="Low complexity" evidence="1">
    <location>
        <begin position="349"/>
        <end position="383"/>
    </location>
</feature>
<comment type="caution">
    <text evidence="3">The sequence shown here is derived from an EMBL/GenBank/DDBJ whole genome shotgun (WGS) entry which is preliminary data.</text>
</comment>
<feature type="region of interest" description="Disordered" evidence="1">
    <location>
        <begin position="297"/>
        <end position="433"/>
    </location>
</feature>
<name>A0ABV4HRJ5_9GAMM</name>
<feature type="transmembrane region" description="Helical" evidence="2">
    <location>
        <begin position="95"/>
        <end position="118"/>
    </location>
</feature>
<evidence type="ECO:0008006" key="5">
    <source>
        <dbReference type="Google" id="ProtNLM"/>
    </source>
</evidence>
<evidence type="ECO:0000313" key="3">
    <source>
        <dbReference type="EMBL" id="MEZ0475365.1"/>
    </source>
</evidence>
<feature type="region of interest" description="Disordered" evidence="1">
    <location>
        <begin position="144"/>
        <end position="241"/>
    </location>
</feature>
<feature type="compositionally biased region" description="Basic and acidic residues" evidence="1">
    <location>
        <begin position="317"/>
        <end position="333"/>
    </location>
</feature>
<keyword evidence="2" id="KW-1133">Transmembrane helix</keyword>
<proteinExistence type="predicted"/>
<accession>A0ABV4HRJ5</accession>
<evidence type="ECO:0000256" key="1">
    <source>
        <dbReference type="SAM" id="MobiDB-lite"/>
    </source>
</evidence>
<keyword evidence="2" id="KW-0472">Membrane</keyword>
<keyword evidence="4" id="KW-1185">Reference proteome</keyword>
<protein>
    <recommendedName>
        <fullName evidence="5">Transmembrane repetitive protein</fullName>
    </recommendedName>
</protein>
<gene>
    <name evidence="3" type="ORF">AB6713_12175</name>
</gene>
<feature type="compositionally biased region" description="Pro residues" evidence="1">
    <location>
        <begin position="172"/>
        <end position="207"/>
    </location>
</feature>
<keyword evidence="2" id="KW-0812">Transmembrane</keyword>
<sequence>MFTSADLIEALRRRMRRSIRPPAPSGEFPPAWQAWFESMRARAGAVTGAPAAAVVAIMLQREPAPPAAWVQLNRWQAFTALWRQQWHPASEDERWLRVSATVLSLVLHIVFVVLLVWLMHARFMLMPQPAQRGEHVVEVEFIGEGTPEEEGGGPPQNAQVVEDAERAASPAPVEPPPPRPSSEPLLPPPSVTRPEPTPPLPSPPPVEQPLAVTETPQPDTRFVVPPPRSPELAQPRIEMPEVPVRSRDIEVVEIPDLPTPRTRALPQAPVEVPDLEQPPIDVVEREIAAPLPRVRMPELEAPAVAAPDLQRESQQIRTREIPLRSVADERASDAAEQSTAAAGQRVEEGTTSAPSTASETAGGTRPAAPAAGSGAAQTPAPGAWQTPRRGDDWGDSTREQPGGQQGTSSLFNADGSPRLPDGTAPVGGGLPPGTITEDFEKIDRMGTWLKRPPTDYEPTSFDRFWVPNETLLEEWVRRSIKTVLIPIPGTTKSIRCDVITLALAGGCSITDPNMQDVEAEARPPPDVPFKRELFEDQESLDD</sequence>
<organism evidence="3 4">
    <name type="scientific">Luteimonas salinilitoris</name>
    <dbReference type="NCBI Taxonomy" id="3237697"/>
    <lineage>
        <taxon>Bacteria</taxon>
        <taxon>Pseudomonadati</taxon>
        <taxon>Pseudomonadota</taxon>
        <taxon>Gammaproteobacteria</taxon>
        <taxon>Lysobacterales</taxon>
        <taxon>Lysobacteraceae</taxon>
        <taxon>Luteimonas</taxon>
    </lineage>
</organism>
<dbReference type="RefSeq" id="WP_370562728.1">
    <property type="nucleotide sequence ID" value="NZ_JBFWIB010000002.1"/>
</dbReference>
<dbReference type="EMBL" id="JBFWIC010000015">
    <property type="protein sequence ID" value="MEZ0475365.1"/>
    <property type="molecule type" value="Genomic_DNA"/>
</dbReference>
<evidence type="ECO:0000313" key="4">
    <source>
        <dbReference type="Proteomes" id="UP001566331"/>
    </source>
</evidence>
<reference evidence="3 4" key="1">
    <citation type="submission" date="2024-07" db="EMBL/GenBank/DDBJ databases">
        <title>Luteimonas salilacus sp. nov., isolated from the shore soil of Salt Lake in Tibet of China.</title>
        <authorList>
            <person name="Zhang X."/>
            <person name="Li A."/>
        </authorList>
    </citation>
    <scope>NUCLEOTIDE SEQUENCE [LARGE SCALE GENOMIC DNA]</scope>
    <source>
        <strain evidence="3 4">B3-2-R+30</strain>
    </source>
</reference>
<dbReference type="Proteomes" id="UP001566331">
    <property type="component" value="Unassembled WGS sequence"/>
</dbReference>